<dbReference type="InterPro" id="IPR007115">
    <property type="entry name" value="6-PTP_synth/QueD"/>
</dbReference>
<dbReference type="SUPFAM" id="SSF55620">
    <property type="entry name" value="Tetrahydrobiopterin biosynthesis enzymes-like"/>
    <property type="match status" value="1"/>
</dbReference>
<evidence type="ECO:0000256" key="10">
    <source>
        <dbReference type="ARBA" id="ARBA00048807"/>
    </source>
</evidence>
<dbReference type="Pfam" id="PF01242">
    <property type="entry name" value="PTPS"/>
    <property type="match status" value="1"/>
</dbReference>
<evidence type="ECO:0000313" key="11">
    <source>
        <dbReference type="EMBL" id="QBR82931.1"/>
    </source>
</evidence>
<dbReference type="Proteomes" id="UP000295517">
    <property type="component" value="Chromosome"/>
</dbReference>
<organism evidence="11 12">
    <name type="scientific">Legionella israelensis</name>
    <dbReference type="NCBI Taxonomy" id="454"/>
    <lineage>
        <taxon>Bacteria</taxon>
        <taxon>Pseudomonadati</taxon>
        <taxon>Pseudomonadota</taxon>
        <taxon>Gammaproteobacteria</taxon>
        <taxon>Legionellales</taxon>
        <taxon>Legionellaceae</taxon>
        <taxon>Legionella</taxon>
    </lineage>
</organism>
<evidence type="ECO:0000256" key="5">
    <source>
        <dbReference type="ARBA" id="ARBA00018141"/>
    </source>
</evidence>
<dbReference type="EMBL" id="CP038254">
    <property type="protein sequence ID" value="QBR82931.1"/>
    <property type="molecule type" value="Genomic_DNA"/>
</dbReference>
<dbReference type="InterPro" id="IPR038418">
    <property type="entry name" value="6-PTP_synth/QueD_sf"/>
</dbReference>
<dbReference type="PANTHER" id="PTHR12589:SF7">
    <property type="entry name" value="6-PYRUVOYL TETRAHYDROBIOPTERIN SYNTHASE"/>
    <property type="match status" value="1"/>
</dbReference>
<evidence type="ECO:0000256" key="2">
    <source>
        <dbReference type="ARBA" id="ARBA00005061"/>
    </source>
</evidence>
<evidence type="ECO:0000256" key="9">
    <source>
        <dbReference type="ARBA" id="ARBA00031449"/>
    </source>
</evidence>
<comment type="pathway">
    <text evidence="2">Purine metabolism; 7-cyano-7-deazaguanine biosynthesis.</text>
</comment>
<comment type="cofactor">
    <cofactor evidence="1">
        <name>Zn(2+)</name>
        <dbReference type="ChEBI" id="CHEBI:29105"/>
    </cofactor>
</comment>
<dbReference type="GO" id="GO:0046872">
    <property type="term" value="F:metal ion binding"/>
    <property type="evidence" value="ECO:0007669"/>
    <property type="project" value="UniProtKB-KW"/>
</dbReference>
<proteinExistence type="inferred from homology"/>
<evidence type="ECO:0000256" key="4">
    <source>
        <dbReference type="ARBA" id="ARBA00012982"/>
    </source>
</evidence>
<dbReference type="GO" id="GO:0070497">
    <property type="term" value="F:6-carboxytetrahydropterin synthase activity"/>
    <property type="evidence" value="ECO:0007669"/>
    <property type="project" value="UniProtKB-EC"/>
</dbReference>
<sequence>MSYRITKLFKLDMGHRTWSQDMRKGRGKEFYMADSPYPYNKCANIHGHSLIISITLGSNTLDQQNFVMDTDLFKIPFQKRIIDQMDHSFVIDKNDPLFNDFKTIASKDNLRLYVVDFSPSFEALAEFFFNCMNDIIKEVSLEKEINIIEAKVTGEHMTVEAVYNKTSHDLKRM</sequence>
<keyword evidence="6" id="KW-0479">Metal-binding</keyword>
<evidence type="ECO:0000313" key="12">
    <source>
        <dbReference type="Proteomes" id="UP000295517"/>
    </source>
</evidence>
<reference evidence="11 12" key="1">
    <citation type="submission" date="2019-03" db="EMBL/GenBank/DDBJ databases">
        <title>Diverse conjugative elements silence natural transformation in Legionella species.</title>
        <authorList>
            <person name="Durieux I."/>
            <person name="Ginevra C."/>
            <person name="Attaiech L."/>
            <person name="Picq K."/>
            <person name="Juan P.A."/>
            <person name="Jarraud S."/>
            <person name="Charpentier X."/>
        </authorList>
    </citation>
    <scope>NUCLEOTIDE SEQUENCE [LARGE SCALE GENOMIC DNA]</scope>
    <source>
        <strain evidence="11 12">HL-0427-4011</strain>
    </source>
</reference>
<comment type="catalytic activity">
    <reaction evidence="10">
        <text>7,8-dihydroneopterin 3'-triphosphate + H2O = 6-carboxy-5,6,7,8-tetrahydropterin + triphosphate + acetaldehyde + 2 H(+)</text>
        <dbReference type="Rhea" id="RHEA:27966"/>
        <dbReference type="ChEBI" id="CHEBI:15343"/>
        <dbReference type="ChEBI" id="CHEBI:15377"/>
        <dbReference type="ChEBI" id="CHEBI:15378"/>
        <dbReference type="ChEBI" id="CHEBI:18036"/>
        <dbReference type="ChEBI" id="CHEBI:58462"/>
        <dbReference type="ChEBI" id="CHEBI:61032"/>
        <dbReference type="EC" id="4.1.2.50"/>
    </reaction>
</comment>
<dbReference type="RefSeq" id="WP_135059447.1">
    <property type="nucleotide sequence ID" value="NZ_CP038254.1"/>
</dbReference>
<keyword evidence="8" id="KW-0456">Lyase</keyword>
<keyword evidence="7" id="KW-0862">Zinc</keyword>
<evidence type="ECO:0000256" key="1">
    <source>
        <dbReference type="ARBA" id="ARBA00001947"/>
    </source>
</evidence>
<evidence type="ECO:0000256" key="7">
    <source>
        <dbReference type="ARBA" id="ARBA00022833"/>
    </source>
</evidence>
<gene>
    <name evidence="11" type="ORF">E3983_00290</name>
</gene>
<evidence type="ECO:0000256" key="3">
    <source>
        <dbReference type="ARBA" id="ARBA00008900"/>
    </source>
</evidence>
<dbReference type="AlphaFoldDB" id="A0AAX1ECU6"/>
<dbReference type="EC" id="4.1.2.50" evidence="4"/>
<evidence type="ECO:0000256" key="6">
    <source>
        <dbReference type="ARBA" id="ARBA00022723"/>
    </source>
</evidence>
<comment type="similarity">
    <text evidence="3">Belongs to the PTPS family. QueD subfamily.</text>
</comment>
<accession>A0AAX1ECU6</accession>
<dbReference type="Gene3D" id="3.30.479.10">
    <property type="entry name" value="6-pyruvoyl tetrahydropterin synthase/QueD"/>
    <property type="match status" value="1"/>
</dbReference>
<evidence type="ECO:0000256" key="8">
    <source>
        <dbReference type="ARBA" id="ARBA00023239"/>
    </source>
</evidence>
<name>A0AAX1ECU6_9GAMM</name>
<dbReference type="PANTHER" id="PTHR12589">
    <property type="entry name" value="PYRUVOYL TETRAHYDROBIOPTERIN SYNTHASE"/>
    <property type="match status" value="1"/>
</dbReference>
<protein>
    <recommendedName>
        <fullName evidence="5">6-carboxy-5,6,7,8-tetrahydropterin synthase</fullName>
        <ecNumber evidence="4">4.1.2.50</ecNumber>
    </recommendedName>
    <alternativeName>
        <fullName evidence="9">Queuosine biosynthesis protein QueD</fullName>
    </alternativeName>
</protein>